<comment type="similarity">
    <text evidence="1 5">Belongs to the DNA glycosylase MPG family.</text>
</comment>
<keyword evidence="7" id="KW-1185">Reference proteome</keyword>
<dbReference type="GO" id="GO:0003905">
    <property type="term" value="F:alkylbase DNA N-glycosylase activity"/>
    <property type="evidence" value="ECO:0007669"/>
    <property type="project" value="InterPro"/>
</dbReference>
<dbReference type="Proteomes" id="UP000017747">
    <property type="component" value="Unassembled WGS sequence"/>
</dbReference>
<name>V7I1K0_9CLOT</name>
<comment type="caution">
    <text evidence="6">The sequence shown here is derived from an EMBL/GenBank/DDBJ whole genome shotgun (WGS) entry which is preliminary data.</text>
</comment>
<dbReference type="FunFam" id="3.10.300.10:FF:000001">
    <property type="entry name" value="Putative 3-methyladenine DNA glycosylase"/>
    <property type="match status" value="1"/>
</dbReference>
<dbReference type="AlphaFoldDB" id="V7I1K0"/>
<evidence type="ECO:0000313" key="7">
    <source>
        <dbReference type="Proteomes" id="UP000017747"/>
    </source>
</evidence>
<organism evidence="6 7">
    <name type="scientific">Youngiibacter fragilis 232.1</name>
    <dbReference type="NCBI Taxonomy" id="994573"/>
    <lineage>
        <taxon>Bacteria</taxon>
        <taxon>Bacillati</taxon>
        <taxon>Bacillota</taxon>
        <taxon>Clostridia</taxon>
        <taxon>Eubacteriales</taxon>
        <taxon>Clostridiaceae</taxon>
        <taxon>Youngiibacter</taxon>
    </lineage>
</organism>
<dbReference type="RefSeq" id="WP_023387309.1">
    <property type="nucleotide sequence ID" value="NZ_AXUN02000241.1"/>
</dbReference>
<gene>
    <name evidence="6" type="ORF">T472_0219760</name>
</gene>
<dbReference type="SUPFAM" id="SSF50486">
    <property type="entry name" value="FMT C-terminal domain-like"/>
    <property type="match status" value="1"/>
</dbReference>
<dbReference type="InterPro" id="IPR011034">
    <property type="entry name" value="Formyl_transferase-like_C_sf"/>
</dbReference>
<evidence type="ECO:0000256" key="2">
    <source>
        <dbReference type="ARBA" id="ARBA00022763"/>
    </source>
</evidence>
<dbReference type="GO" id="GO:0003677">
    <property type="term" value="F:DNA binding"/>
    <property type="evidence" value="ECO:0007669"/>
    <property type="project" value="InterPro"/>
</dbReference>
<protein>
    <recommendedName>
        <fullName evidence="5">Putative 3-methyladenine DNA glycosylase</fullName>
        <ecNumber evidence="5">3.2.2.-</ecNumber>
    </recommendedName>
</protein>
<dbReference type="EMBL" id="AXUN02000241">
    <property type="protein sequence ID" value="ETA78902.1"/>
    <property type="molecule type" value="Genomic_DNA"/>
</dbReference>
<sequence length="207" mass="22802">MSGLKTLGNDFFERDARTVAIELLGKVIEVRDGDICCSAVITETESYSGFEDKASHAFGGRVTDRNRVMYGKSGIIYVYLVYGMHVLLNIVTGEEGFPAAVLIRSALPKEGIPTMAERRFGKRPEQLTGKQLASLAIGPGNLTKALGITMEDYGFEINGICGQRSISLFDSGFVPEYYSSPRIGVGYAEEWAEVPWRFSIRDGFSKF</sequence>
<keyword evidence="3 5" id="KW-0378">Hydrolase</keyword>
<keyword evidence="6" id="KW-0326">Glycosidase</keyword>
<dbReference type="OrthoDB" id="9794313at2"/>
<evidence type="ECO:0000256" key="4">
    <source>
        <dbReference type="ARBA" id="ARBA00023204"/>
    </source>
</evidence>
<dbReference type="Gene3D" id="3.10.300.10">
    <property type="entry name" value="Methylpurine-DNA glycosylase (MPG)"/>
    <property type="match status" value="1"/>
</dbReference>
<evidence type="ECO:0000256" key="3">
    <source>
        <dbReference type="ARBA" id="ARBA00022801"/>
    </source>
</evidence>
<dbReference type="NCBIfam" id="TIGR00567">
    <property type="entry name" value="3mg"/>
    <property type="match status" value="1"/>
</dbReference>
<keyword evidence="2 5" id="KW-0227">DNA damage</keyword>
<evidence type="ECO:0000256" key="5">
    <source>
        <dbReference type="HAMAP-Rule" id="MF_00527"/>
    </source>
</evidence>
<keyword evidence="4 5" id="KW-0234">DNA repair</keyword>
<dbReference type="eggNOG" id="COG2094">
    <property type="taxonomic scope" value="Bacteria"/>
</dbReference>
<dbReference type="CDD" id="cd00540">
    <property type="entry name" value="AAG"/>
    <property type="match status" value="1"/>
</dbReference>
<dbReference type="Pfam" id="PF02245">
    <property type="entry name" value="Pur_DNA_glyco"/>
    <property type="match status" value="1"/>
</dbReference>
<dbReference type="EC" id="3.2.2.-" evidence="5"/>
<proteinExistence type="inferred from homology"/>
<dbReference type="GO" id="GO:0006284">
    <property type="term" value="P:base-excision repair"/>
    <property type="evidence" value="ECO:0007669"/>
    <property type="project" value="InterPro"/>
</dbReference>
<dbReference type="STRING" id="994573.T472_0219760"/>
<dbReference type="InterPro" id="IPR036995">
    <property type="entry name" value="MPG_sf"/>
</dbReference>
<dbReference type="InterPro" id="IPR003180">
    <property type="entry name" value="MPG"/>
</dbReference>
<evidence type="ECO:0000256" key="1">
    <source>
        <dbReference type="ARBA" id="ARBA00009232"/>
    </source>
</evidence>
<evidence type="ECO:0000313" key="6">
    <source>
        <dbReference type="EMBL" id="ETA78902.1"/>
    </source>
</evidence>
<reference evidence="6 7" key="1">
    <citation type="journal article" date="2014" name="Genome Announc.">
        <title>Genome Sequence of Youngiibacter fragilis, the Type Strain of the Genus Youngiibacter.</title>
        <authorList>
            <person name="Wawrik C.B."/>
            <person name="Callaghan A.V."/>
            <person name="Stamps B.W."/>
            <person name="Wawrik B."/>
        </authorList>
    </citation>
    <scope>NUCLEOTIDE SEQUENCE [LARGE SCALE GENOMIC DNA]</scope>
    <source>
        <strain evidence="6 7">232.1</strain>
    </source>
</reference>
<accession>V7I1K0</accession>
<dbReference type="PANTHER" id="PTHR10429">
    <property type="entry name" value="DNA-3-METHYLADENINE GLYCOSYLASE"/>
    <property type="match status" value="1"/>
</dbReference>
<dbReference type="HAMAP" id="MF_00527">
    <property type="entry name" value="3MGH"/>
    <property type="match status" value="1"/>
</dbReference>
<dbReference type="PANTHER" id="PTHR10429:SF0">
    <property type="entry name" value="DNA-3-METHYLADENINE GLYCOSYLASE"/>
    <property type="match status" value="1"/>
</dbReference>